<dbReference type="Pfam" id="PF00582">
    <property type="entry name" value="Usp"/>
    <property type="match status" value="1"/>
</dbReference>
<sequence>MSYNCLFSAVTDEDLVEDVIAHALAMAKAHDAHLDVLCLGVDRSQTGYYYAGASAVVLQETITRAHEESEAIEARVNKLLEGSGIRWASEGGVAQLADMGRHIAARARFSDMAILAQPYGEGRGAELEPVTESALFEGHVPALIVPAGAAPAPMPKRVMIGWNESAEALSAVRAAMPLLASADSVHVVVIDPPQHGPNRSDPGGQVSQFLARHGVQVEIDVLSKTMPRVSDVLMRHASDMDADMIVMGAYGHSRFREAVFGGATRYMLEQAGLPVFMAH</sequence>
<dbReference type="InterPro" id="IPR006016">
    <property type="entry name" value="UspA"/>
</dbReference>
<organism evidence="3 4">
    <name type="scientific">Roseovarius halotolerans</name>
    <dbReference type="NCBI Taxonomy" id="505353"/>
    <lineage>
        <taxon>Bacteria</taxon>
        <taxon>Pseudomonadati</taxon>
        <taxon>Pseudomonadota</taxon>
        <taxon>Alphaproteobacteria</taxon>
        <taxon>Rhodobacterales</taxon>
        <taxon>Roseobacteraceae</taxon>
        <taxon>Roseovarius</taxon>
    </lineage>
</organism>
<evidence type="ECO:0000256" key="1">
    <source>
        <dbReference type="ARBA" id="ARBA00008791"/>
    </source>
</evidence>
<dbReference type="CDD" id="cd00293">
    <property type="entry name" value="USP-like"/>
    <property type="match status" value="1"/>
</dbReference>
<dbReference type="SUPFAM" id="SSF52402">
    <property type="entry name" value="Adenine nucleotide alpha hydrolases-like"/>
    <property type="match status" value="2"/>
</dbReference>
<dbReference type="OrthoDB" id="9804721at2"/>
<dbReference type="Gene3D" id="3.40.50.12370">
    <property type="match status" value="1"/>
</dbReference>
<comment type="similarity">
    <text evidence="1">Belongs to the universal stress protein A family.</text>
</comment>
<protein>
    <submittedName>
        <fullName evidence="3">Universal stress protein family protein</fullName>
    </submittedName>
</protein>
<evidence type="ECO:0000313" key="3">
    <source>
        <dbReference type="EMBL" id="SLN58299.1"/>
    </source>
</evidence>
<dbReference type="AlphaFoldDB" id="A0A1X6ZQP1"/>
<dbReference type="Proteomes" id="UP000193207">
    <property type="component" value="Unassembled WGS sequence"/>
</dbReference>
<evidence type="ECO:0000313" key="4">
    <source>
        <dbReference type="Proteomes" id="UP000193207"/>
    </source>
</evidence>
<name>A0A1X6ZQP1_9RHOB</name>
<reference evidence="3 4" key="1">
    <citation type="submission" date="2017-03" db="EMBL/GenBank/DDBJ databases">
        <authorList>
            <person name="Afonso C.L."/>
            <person name="Miller P.J."/>
            <person name="Scott M.A."/>
            <person name="Spackman E."/>
            <person name="Goraichik I."/>
            <person name="Dimitrov K.M."/>
            <person name="Suarez D.L."/>
            <person name="Swayne D.E."/>
        </authorList>
    </citation>
    <scope>NUCLEOTIDE SEQUENCE [LARGE SCALE GENOMIC DNA]</scope>
    <source>
        <strain evidence="3 4">CECT 8110</strain>
    </source>
</reference>
<evidence type="ECO:0000259" key="2">
    <source>
        <dbReference type="Pfam" id="PF00582"/>
    </source>
</evidence>
<dbReference type="EMBL" id="FWFU01000004">
    <property type="protein sequence ID" value="SLN58299.1"/>
    <property type="molecule type" value="Genomic_DNA"/>
</dbReference>
<keyword evidence="4" id="KW-1185">Reference proteome</keyword>
<dbReference type="RefSeq" id="WP_085818743.1">
    <property type="nucleotide sequence ID" value="NZ_FWFU01000004.1"/>
</dbReference>
<dbReference type="PANTHER" id="PTHR46268:SF15">
    <property type="entry name" value="UNIVERSAL STRESS PROTEIN HP_0031"/>
    <property type="match status" value="1"/>
</dbReference>
<gene>
    <name evidence="3" type="ORF">ROH8110_03210</name>
</gene>
<proteinExistence type="inferred from homology"/>
<accession>A0A1X6ZQP1</accession>
<dbReference type="PANTHER" id="PTHR46268">
    <property type="entry name" value="STRESS RESPONSE PROTEIN NHAX"/>
    <property type="match status" value="1"/>
</dbReference>
<feature type="domain" description="UspA" evidence="2">
    <location>
        <begin position="154"/>
        <end position="278"/>
    </location>
</feature>